<name>A0A1I1FSS7_9BACT</name>
<evidence type="ECO:0000259" key="4">
    <source>
        <dbReference type="Pfam" id="PF00724"/>
    </source>
</evidence>
<comment type="similarity">
    <text evidence="2">Belongs to the NADH:flavin oxidoreductase/NADH oxidase family.</text>
</comment>
<evidence type="ECO:0000313" key="5">
    <source>
        <dbReference type="EMBL" id="SFC02497.1"/>
    </source>
</evidence>
<dbReference type="STRING" id="927664.SAMN05421780_102311"/>
<dbReference type="InterPro" id="IPR001155">
    <property type="entry name" value="OxRdtase_FMN_N"/>
</dbReference>
<dbReference type="RefSeq" id="WP_091508784.1">
    <property type="nucleotide sequence ID" value="NZ_FOLE01000002.1"/>
</dbReference>
<evidence type="ECO:0000256" key="2">
    <source>
        <dbReference type="ARBA" id="ARBA00005979"/>
    </source>
</evidence>
<organism evidence="5 6">
    <name type="scientific">Flexibacter flexilis DSM 6793</name>
    <dbReference type="NCBI Taxonomy" id="927664"/>
    <lineage>
        <taxon>Bacteria</taxon>
        <taxon>Pseudomonadati</taxon>
        <taxon>Bacteroidota</taxon>
        <taxon>Cytophagia</taxon>
        <taxon>Cytophagales</taxon>
        <taxon>Flexibacteraceae</taxon>
        <taxon>Flexibacter</taxon>
    </lineage>
</organism>
<comment type="cofactor">
    <cofactor evidence="1">
        <name>FMN</name>
        <dbReference type="ChEBI" id="CHEBI:58210"/>
    </cofactor>
</comment>
<dbReference type="OrthoDB" id="9772736at2"/>
<protein>
    <submittedName>
        <fullName evidence="5">N-ethylmaleimide reductase</fullName>
    </submittedName>
</protein>
<dbReference type="Proteomes" id="UP000199514">
    <property type="component" value="Unassembled WGS sequence"/>
</dbReference>
<evidence type="ECO:0000313" key="6">
    <source>
        <dbReference type="Proteomes" id="UP000199514"/>
    </source>
</evidence>
<dbReference type="PANTHER" id="PTHR22893">
    <property type="entry name" value="NADH OXIDOREDUCTASE-RELATED"/>
    <property type="match status" value="1"/>
</dbReference>
<proteinExistence type="inferred from homology"/>
<dbReference type="InterPro" id="IPR045247">
    <property type="entry name" value="Oye-like"/>
</dbReference>
<dbReference type="GO" id="GO:0016628">
    <property type="term" value="F:oxidoreductase activity, acting on the CH-CH group of donors, NAD or NADP as acceptor"/>
    <property type="evidence" value="ECO:0007669"/>
    <property type="project" value="UniProtKB-ARBA"/>
</dbReference>
<accession>A0A1I1FSS7</accession>
<dbReference type="SUPFAM" id="SSF51395">
    <property type="entry name" value="FMN-linked oxidoreductases"/>
    <property type="match status" value="1"/>
</dbReference>
<evidence type="ECO:0000256" key="1">
    <source>
        <dbReference type="ARBA" id="ARBA00001917"/>
    </source>
</evidence>
<sequence length="360" mass="38039">MSKKALFTPAKLGNITLSNKTVMAPMTRSRAIGNVANDLIKEYYAQRATAGLIVTEGISPSANGLGYARIPALYSEAQTESWKPVTAAVHAKGGHIFVQLMHTGRASHAANLPAGAQIVAPSAIGLGGEIWTDAEGMQPYPVPVALTTAQVKEAVGEYVNASKNAIAAGFDGVELHGANGYLIEQFINPASNQRTDEYGGSIENRSRFLLEIAKATGEAIGFDKVGVRLSPYGAFNDMQPAYDSVEETNTYIAQELNKLGVVYVHLVNHSSMGAPAVPASVVEKIRNAFKGTLILSGGYDADRANADLESGAADLVAFGRPFIANPDLVARLEQGAALNAPDFNSFYTADAKGFTDYPTL</sequence>
<keyword evidence="3" id="KW-0560">Oxidoreductase</keyword>
<dbReference type="Pfam" id="PF00724">
    <property type="entry name" value="Oxidored_FMN"/>
    <property type="match status" value="1"/>
</dbReference>
<dbReference type="FunFam" id="3.20.20.70:FF:000059">
    <property type="entry name" value="N-ethylmaleimide reductase, FMN-linked"/>
    <property type="match status" value="1"/>
</dbReference>
<dbReference type="Gene3D" id="3.20.20.70">
    <property type="entry name" value="Aldolase class I"/>
    <property type="match status" value="1"/>
</dbReference>
<evidence type="ECO:0000256" key="3">
    <source>
        <dbReference type="ARBA" id="ARBA00023002"/>
    </source>
</evidence>
<keyword evidence="6" id="KW-1185">Reference proteome</keyword>
<dbReference type="AlphaFoldDB" id="A0A1I1FSS7"/>
<dbReference type="GO" id="GO:0005829">
    <property type="term" value="C:cytosol"/>
    <property type="evidence" value="ECO:0007669"/>
    <property type="project" value="UniProtKB-ARBA"/>
</dbReference>
<dbReference type="PANTHER" id="PTHR22893:SF91">
    <property type="entry name" value="NADPH DEHYDROGENASE 2-RELATED"/>
    <property type="match status" value="1"/>
</dbReference>
<dbReference type="GO" id="GO:0010181">
    <property type="term" value="F:FMN binding"/>
    <property type="evidence" value="ECO:0007669"/>
    <property type="project" value="InterPro"/>
</dbReference>
<dbReference type="EMBL" id="FOLE01000002">
    <property type="protein sequence ID" value="SFC02497.1"/>
    <property type="molecule type" value="Genomic_DNA"/>
</dbReference>
<reference evidence="5 6" key="1">
    <citation type="submission" date="2016-10" db="EMBL/GenBank/DDBJ databases">
        <authorList>
            <person name="de Groot N.N."/>
        </authorList>
    </citation>
    <scope>NUCLEOTIDE SEQUENCE [LARGE SCALE GENOMIC DNA]</scope>
    <source>
        <strain evidence="5 6">DSM 6793</strain>
    </source>
</reference>
<feature type="domain" description="NADH:flavin oxidoreductase/NADH oxidase N-terminal" evidence="4">
    <location>
        <begin position="6"/>
        <end position="339"/>
    </location>
</feature>
<dbReference type="CDD" id="cd02933">
    <property type="entry name" value="OYE_like_FMN"/>
    <property type="match status" value="1"/>
</dbReference>
<gene>
    <name evidence="5" type="ORF">SAMN05421780_102311</name>
</gene>
<dbReference type="InterPro" id="IPR013785">
    <property type="entry name" value="Aldolase_TIM"/>
</dbReference>